<dbReference type="PIRSF" id="PIRSF006769">
    <property type="entry name" value="RibD"/>
    <property type="match status" value="1"/>
</dbReference>
<reference evidence="14 15" key="1">
    <citation type="journal article" date="2020" name="Microorganisms">
        <title>Simultaneous Genome Sequencing of Prosthecochloris ethylica and Desulfuromonas acetoxidans within a Syntrophic Mixture Reveals Unique Pili and Protein Interactions.</title>
        <authorList>
            <person name="Kyndt J.A."/>
            <person name="Van Beeumen J.J."/>
            <person name="Meyer T.E."/>
        </authorList>
    </citation>
    <scope>NUCLEOTIDE SEQUENCE [LARGE SCALE GENOMIC DNA]</scope>
    <source>
        <strain evidence="14 15">N3</strain>
    </source>
</reference>
<dbReference type="PANTHER" id="PTHR38011">
    <property type="entry name" value="DIHYDROFOLATE REDUCTASE FAMILY PROTEIN (AFU_ORTHOLOGUE AFUA_8G06820)"/>
    <property type="match status" value="1"/>
</dbReference>
<comment type="cofactor">
    <cofactor evidence="12">
        <name>Zn(2+)</name>
        <dbReference type="ChEBI" id="CHEBI:29105"/>
    </cofactor>
    <text evidence="12">Binds 1 zinc ion.</text>
</comment>
<evidence type="ECO:0000256" key="5">
    <source>
        <dbReference type="ARBA" id="ARBA00007417"/>
    </source>
</evidence>
<gene>
    <name evidence="14" type="primary">ribD</name>
    <name evidence="14" type="ORF">INT08_07490</name>
</gene>
<dbReference type="CDD" id="cd01284">
    <property type="entry name" value="Riboflavin_deaminase-reductase"/>
    <property type="match status" value="1"/>
</dbReference>
<evidence type="ECO:0000256" key="11">
    <source>
        <dbReference type="ARBA" id="ARBA00023268"/>
    </source>
</evidence>
<protein>
    <recommendedName>
        <fullName evidence="12">Riboflavin biosynthesis protein RibD</fullName>
    </recommendedName>
    <domain>
        <recommendedName>
            <fullName evidence="12">Diaminohydroxyphosphoribosylaminopyrimidine deaminase</fullName>
            <shortName evidence="12">DRAP deaminase</shortName>
            <ecNumber evidence="12">3.5.4.26</ecNumber>
        </recommendedName>
        <alternativeName>
            <fullName evidence="12">Riboflavin-specific deaminase</fullName>
        </alternativeName>
    </domain>
    <domain>
        <recommendedName>
            <fullName evidence="12">5-amino-6-(5-phosphoribosylamino)uracil reductase</fullName>
            <ecNumber evidence="12">1.1.1.193</ecNumber>
        </recommendedName>
        <alternativeName>
            <fullName evidence="12">HTP reductase</fullName>
        </alternativeName>
    </domain>
</protein>
<dbReference type="InterPro" id="IPR016192">
    <property type="entry name" value="APOBEC/CMP_deaminase_Zn-bd"/>
</dbReference>
<evidence type="ECO:0000256" key="1">
    <source>
        <dbReference type="ARBA" id="ARBA00002151"/>
    </source>
</evidence>
<evidence type="ECO:0000256" key="6">
    <source>
        <dbReference type="ARBA" id="ARBA00022619"/>
    </source>
</evidence>
<keyword evidence="6 12" id="KW-0686">Riboflavin biosynthesis</keyword>
<dbReference type="InterPro" id="IPR002125">
    <property type="entry name" value="CMP_dCMP_dom"/>
</dbReference>
<comment type="function">
    <text evidence="1 12">Converts 2,5-diamino-6-(ribosylamino)-4(3h)-pyrimidinone 5'-phosphate into 5-amino-6-(ribosylamino)-2,4(1h,3h)-pyrimidinedione 5'-phosphate.</text>
</comment>
<keyword evidence="15" id="KW-1185">Reference proteome</keyword>
<sequence length="358" mass="38148">MRRCLELARLGAGYASPNPMVGSVIVHDGQIVGEGYHERYGGPHAEVNAIASVSDESILSASTLYVNLEPCSHYGKTPPCSDLIIDKSIPRVVIGCRDPHDKVAGRGIGKLRDAGVEVLTGVLEEESLELNAAFVKSHTEGMPLVIQKIAQTLDGRIALASGASRWITGEEARKEVHRLRSCYDAVLTSSATVIADDPQLTVRSVTGRNPLRVVLDRRLRAGAASRVFDAEAETVVYTSSCMTGTAAADRLRRSGVRVYGIAGHDDVIDPAAVLRHLHDELRVQSVMVESGGILATSLLTAGLVDRLVVFVAPKLFGGDAQGAFASLGLSVPADAPLFRFSPPRFFGDDLCLEASAVR</sequence>
<organism evidence="14 15">
    <name type="scientific">Prosthecochloris ethylica</name>
    <dbReference type="NCBI Taxonomy" id="2743976"/>
    <lineage>
        <taxon>Bacteria</taxon>
        <taxon>Pseudomonadati</taxon>
        <taxon>Chlorobiota</taxon>
        <taxon>Chlorobiia</taxon>
        <taxon>Chlorobiales</taxon>
        <taxon>Chlorobiaceae</taxon>
        <taxon>Prosthecochloris</taxon>
    </lineage>
</organism>
<keyword evidence="10 12" id="KW-0560">Oxidoreductase</keyword>
<dbReference type="InterPro" id="IPR004794">
    <property type="entry name" value="Eubact_RibD"/>
</dbReference>
<dbReference type="SUPFAM" id="SSF53927">
    <property type="entry name" value="Cytidine deaminase-like"/>
    <property type="match status" value="1"/>
</dbReference>
<evidence type="ECO:0000313" key="14">
    <source>
        <dbReference type="EMBL" id="MBF0637011.1"/>
    </source>
</evidence>
<comment type="pathway">
    <text evidence="3 12">Cofactor biosynthesis; riboflavin biosynthesis; 5-amino-6-(D-ribitylamino)uracil from GTP: step 3/4.</text>
</comment>
<dbReference type="EMBL" id="JADGII010000010">
    <property type="protein sequence ID" value="MBF0637011.1"/>
    <property type="molecule type" value="Genomic_DNA"/>
</dbReference>
<dbReference type="InterPro" id="IPR050765">
    <property type="entry name" value="Riboflavin_Biosynth_HTPR"/>
</dbReference>
<accession>A0ABR9XSJ8</accession>
<comment type="similarity">
    <text evidence="4 12">In the N-terminal section; belongs to the cytidine and deoxycytidylate deaminase family.</text>
</comment>
<comment type="pathway">
    <text evidence="2 12">Cofactor biosynthesis; riboflavin biosynthesis; 5-amino-6-(D-ribitylamino)uracil from GTP: step 2/4.</text>
</comment>
<comment type="similarity">
    <text evidence="5 12">In the C-terminal section; belongs to the HTP reductase family.</text>
</comment>
<keyword evidence="9 12" id="KW-0521">NADP</keyword>
<dbReference type="PROSITE" id="PS00903">
    <property type="entry name" value="CYT_DCMP_DEAMINASES_1"/>
    <property type="match status" value="1"/>
</dbReference>
<dbReference type="NCBIfam" id="TIGR00227">
    <property type="entry name" value="ribD_Cterm"/>
    <property type="match status" value="1"/>
</dbReference>
<proteinExistence type="inferred from homology"/>
<dbReference type="Gene3D" id="3.40.140.10">
    <property type="entry name" value="Cytidine Deaminase, domain 2"/>
    <property type="match status" value="1"/>
</dbReference>
<dbReference type="GO" id="GO:0008835">
    <property type="term" value="F:diaminohydroxyphosphoribosylaminopyrimidine deaminase activity"/>
    <property type="evidence" value="ECO:0007669"/>
    <property type="project" value="UniProtKB-EC"/>
</dbReference>
<dbReference type="Gene3D" id="3.40.430.10">
    <property type="entry name" value="Dihydrofolate Reductase, subunit A"/>
    <property type="match status" value="1"/>
</dbReference>
<keyword evidence="7 12" id="KW-0479">Metal-binding</keyword>
<feature type="domain" description="CMP/dCMP-type deaminase" evidence="13">
    <location>
        <begin position="1"/>
        <end position="119"/>
    </location>
</feature>
<evidence type="ECO:0000256" key="7">
    <source>
        <dbReference type="ARBA" id="ARBA00022723"/>
    </source>
</evidence>
<dbReference type="InterPro" id="IPR024072">
    <property type="entry name" value="DHFR-like_dom_sf"/>
</dbReference>
<evidence type="ECO:0000256" key="4">
    <source>
        <dbReference type="ARBA" id="ARBA00005259"/>
    </source>
</evidence>
<dbReference type="PANTHER" id="PTHR38011:SF7">
    <property type="entry name" value="2,5-DIAMINO-6-RIBOSYLAMINO-4(3H)-PYRIMIDINONE 5'-PHOSPHATE REDUCTASE"/>
    <property type="match status" value="1"/>
</dbReference>
<evidence type="ECO:0000313" key="15">
    <source>
        <dbReference type="Proteomes" id="UP000619838"/>
    </source>
</evidence>
<comment type="catalytic activity">
    <reaction evidence="12">
        <text>2,5-diamino-6-hydroxy-4-(5-phosphoribosylamino)-pyrimidine + H2O + H(+) = 5-amino-6-(5-phospho-D-ribosylamino)uracil + NH4(+)</text>
        <dbReference type="Rhea" id="RHEA:21868"/>
        <dbReference type="ChEBI" id="CHEBI:15377"/>
        <dbReference type="ChEBI" id="CHEBI:15378"/>
        <dbReference type="ChEBI" id="CHEBI:28938"/>
        <dbReference type="ChEBI" id="CHEBI:58453"/>
        <dbReference type="ChEBI" id="CHEBI:58614"/>
        <dbReference type="EC" id="3.5.4.26"/>
    </reaction>
</comment>
<dbReference type="InterPro" id="IPR002734">
    <property type="entry name" value="RibDG_C"/>
</dbReference>
<dbReference type="PROSITE" id="PS51747">
    <property type="entry name" value="CYT_DCMP_DEAMINASES_2"/>
    <property type="match status" value="1"/>
</dbReference>
<dbReference type="SUPFAM" id="SSF53597">
    <property type="entry name" value="Dihydrofolate reductase-like"/>
    <property type="match status" value="1"/>
</dbReference>
<evidence type="ECO:0000256" key="12">
    <source>
        <dbReference type="PIRNR" id="PIRNR006769"/>
    </source>
</evidence>
<comment type="catalytic activity">
    <reaction evidence="12">
        <text>5-amino-6-(5-phospho-D-ribitylamino)uracil + NADP(+) = 5-amino-6-(5-phospho-D-ribosylamino)uracil + NADPH + H(+)</text>
        <dbReference type="Rhea" id="RHEA:17845"/>
        <dbReference type="ChEBI" id="CHEBI:15378"/>
        <dbReference type="ChEBI" id="CHEBI:57783"/>
        <dbReference type="ChEBI" id="CHEBI:58349"/>
        <dbReference type="ChEBI" id="CHEBI:58421"/>
        <dbReference type="ChEBI" id="CHEBI:58453"/>
        <dbReference type="EC" id="1.1.1.193"/>
    </reaction>
</comment>
<evidence type="ECO:0000259" key="13">
    <source>
        <dbReference type="PROSITE" id="PS51747"/>
    </source>
</evidence>
<keyword evidence="8 12" id="KW-0862">Zinc</keyword>
<name>A0ABR9XSJ8_9CHLB</name>
<keyword evidence="12 14" id="KW-0378">Hydrolase</keyword>
<dbReference type="Pfam" id="PF01872">
    <property type="entry name" value="RibD_C"/>
    <property type="match status" value="1"/>
</dbReference>
<evidence type="ECO:0000256" key="10">
    <source>
        <dbReference type="ARBA" id="ARBA00023002"/>
    </source>
</evidence>
<dbReference type="EC" id="3.5.4.26" evidence="12"/>
<dbReference type="EC" id="1.1.1.193" evidence="12"/>
<evidence type="ECO:0000256" key="9">
    <source>
        <dbReference type="ARBA" id="ARBA00022857"/>
    </source>
</evidence>
<keyword evidence="11" id="KW-0511">Multifunctional enzyme</keyword>
<dbReference type="GO" id="GO:0008703">
    <property type="term" value="F:5-amino-6-(5-phosphoribosylamino)uracil reductase activity"/>
    <property type="evidence" value="ECO:0007669"/>
    <property type="project" value="UniProtKB-EC"/>
</dbReference>
<evidence type="ECO:0000256" key="8">
    <source>
        <dbReference type="ARBA" id="ARBA00022833"/>
    </source>
</evidence>
<dbReference type="Pfam" id="PF00383">
    <property type="entry name" value="dCMP_cyt_deam_1"/>
    <property type="match status" value="1"/>
</dbReference>
<comment type="caution">
    <text evidence="14">The sequence shown here is derived from an EMBL/GenBank/DDBJ whole genome shotgun (WGS) entry which is preliminary data.</text>
</comment>
<dbReference type="Proteomes" id="UP000619838">
    <property type="component" value="Unassembled WGS sequence"/>
</dbReference>
<evidence type="ECO:0000256" key="3">
    <source>
        <dbReference type="ARBA" id="ARBA00004910"/>
    </source>
</evidence>
<dbReference type="InterPro" id="IPR011549">
    <property type="entry name" value="RibD_C"/>
</dbReference>
<evidence type="ECO:0000256" key="2">
    <source>
        <dbReference type="ARBA" id="ARBA00004882"/>
    </source>
</evidence>
<dbReference type="NCBIfam" id="TIGR00326">
    <property type="entry name" value="eubact_ribD"/>
    <property type="match status" value="1"/>
</dbReference>
<dbReference type="InterPro" id="IPR016193">
    <property type="entry name" value="Cytidine_deaminase-like"/>
</dbReference>